<dbReference type="Proteomes" id="UP000031014">
    <property type="component" value="Unassembled WGS sequence"/>
</dbReference>
<proteinExistence type="predicted"/>
<dbReference type="PROSITE" id="PS50943">
    <property type="entry name" value="HTH_CROC1"/>
    <property type="match status" value="1"/>
</dbReference>
<dbReference type="OrthoDB" id="7029747at2"/>
<dbReference type="InterPro" id="IPR009492">
    <property type="entry name" value="TniQ"/>
</dbReference>
<protein>
    <submittedName>
        <fullName evidence="2">Transcriptional regulator</fullName>
    </submittedName>
</protein>
<dbReference type="Pfam" id="PF06527">
    <property type="entry name" value="TniQ"/>
    <property type="match status" value="1"/>
</dbReference>
<feature type="domain" description="HTH cro/C1-type" evidence="1">
    <location>
        <begin position="254"/>
        <end position="294"/>
    </location>
</feature>
<dbReference type="RefSeq" id="WP_041966038.1">
    <property type="nucleotide sequence ID" value="NZ_BASE01000054.1"/>
</dbReference>
<accession>A0A0A8X5F7</accession>
<dbReference type="InterPro" id="IPR001387">
    <property type="entry name" value="Cro/C1-type_HTH"/>
</dbReference>
<dbReference type="STRING" id="1321606.SAMD00020551_2416"/>
<evidence type="ECO:0000313" key="3">
    <source>
        <dbReference type="Proteomes" id="UP000031014"/>
    </source>
</evidence>
<comment type="caution">
    <text evidence="2">The sequence shown here is derived from an EMBL/GenBank/DDBJ whole genome shotgun (WGS) entry which is preliminary data.</text>
</comment>
<organism evidence="2 3">
    <name type="scientific">Mesobacillus selenatarsenatis (strain DSM 18680 / JCM 14380 / FERM P-15431 / SF-1)</name>
    <dbReference type="NCBI Taxonomy" id="1321606"/>
    <lineage>
        <taxon>Bacteria</taxon>
        <taxon>Bacillati</taxon>
        <taxon>Bacillota</taxon>
        <taxon>Bacilli</taxon>
        <taxon>Bacillales</taxon>
        <taxon>Bacillaceae</taxon>
        <taxon>Mesobacillus</taxon>
    </lineage>
</organism>
<sequence length="437" mass="50176">MTYQSFLKKRSILYDISPIGVGSAEVESITSYLIRLSYEHNLSVGQIVSKVLAPLMKKNSLLRSSREGGNRFYDGAKTLNGYMEYSVDLVNTIESATGRGNLGILTLQKWKEVIPLRELLDESLSWCPYCLRESSESQQTIYYPMIWNFKIITTCVHHQCELLKVCVNCNNKIPILHRHSIIGLCPNCGSKLDQFCSPIGGNREQDSWQSFVLKEIGELLAFDSLNDDKPIRNNIVSQLTQINDDEFSGNITSFSKAIKTPNSTIRSWISGDAIPTLESQLRICYALNISLIDFLLNRSLRVRMNSPITFKKDSNIGKVKKFDRELAEKKLNEYLTGNEIISMTQIAIEIGFNKRVLYRNFPWLCRQLSKRYMDLISIQKEKRLQGLKGKVNFAVETLVKQGNYPSRRKVEGYLKLPGLLKEREIQEFWKKLITDKR</sequence>
<evidence type="ECO:0000313" key="2">
    <source>
        <dbReference type="EMBL" id="GAM14267.1"/>
    </source>
</evidence>
<evidence type="ECO:0000259" key="1">
    <source>
        <dbReference type="PROSITE" id="PS50943"/>
    </source>
</evidence>
<dbReference type="EMBL" id="BASE01000054">
    <property type="protein sequence ID" value="GAM14267.1"/>
    <property type="molecule type" value="Genomic_DNA"/>
</dbReference>
<gene>
    <name evidence="2" type="ORF">SAMD00020551_2416</name>
</gene>
<reference evidence="2 3" key="1">
    <citation type="submission" date="2013-06" db="EMBL/GenBank/DDBJ databases">
        <title>Whole genome shotgun sequence of Bacillus selenatarsenatis SF-1.</title>
        <authorList>
            <person name="Kuroda M."/>
            <person name="Sei K."/>
            <person name="Yamashita M."/>
            <person name="Ike M."/>
        </authorList>
    </citation>
    <scope>NUCLEOTIDE SEQUENCE [LARGE SCALE GENOMIC DNA]</scope>
    <source>
        <strain evidence="2 3">SF-1</strain>
    </source>
</reference>
<keyword evidence="3" id="KW-1185">Reference proteome</keyword>
<name>A0A0A8X5F7_MESS1</name>
<dbReference type="AlphaFoldDB" id="A0A0A8X5F7"/>